<dbReference type="InterPro" id="IPR029058">
    <property type="entry name" value="AB_hydrolase_fold"/>
</dbReference>
<dbReference type="GO" id="GO:0030600">
    <property type="term" value="F:feruloyl esterase activity"/>
    <property type="evidence" value="ECO:0007669"/>
    <property type="project" value="UniProtKB-EC"/>
</dbReference>
<dbReference type="OMA" id="HCNSGPG"/>
<dbReference type="InterPro" id="IPR011118">
    <property type="entry name" value="Tannase/feruloyl_esterase"/>
</dbReference>
<keyword evidence="5" id="KW-0479">Metal-binding</keyword>
<keyword evidence="6 12" id="KW-0732">Signal</keyword>
<evidence type="ECO:0000313" key="13">
    <source>
        <dbReference type="EnsemblProtists" id="PYU1_T005498"/>
    </source>
</evidence>
<evidence type="ECO:0000256" key="10">
    <source>
        <dbReference type="ARBA" id="ARBA00034075"/>
    </source>
</evidence>
<dbReference type="eggNOG" id="ENOG502QPXZ">
    <property type="taxonomic scope" value="Eukaryota"/>
</dbReference>
<proteinExistence type="inferred from homology"/>
<sequence length="610" mass="63326">MKVFRTFLVVSLSVLAVAVDAASTNCGGSYPPTTSSAGSTAASTGSTATTASPSTASSGVGSLAVVTPVVDCANLLTANLTSIGGSGSNVTSATEVTSSGIKYCQVAGTLSTKIGWQVMLPVSTWTQRYMQIGCGGLCGSIQLSVGAADGSEEVSNGNFAMAGTDMAGGTDGTFGLDEDRVVAFAYRAVHLTALVSKQLILQYYGQKQKYAYFNGCSDGGREAVMEALRYPEDFNGIIAGAPAMLFQLQNSLHHGWLAASNTDSDTGKSILISSRLSILHDAVVAACDALDGLEDGLLSDPRLCNFDPKTIQCASDATDTSACLTEAEVGTVTKFYKGPTDSTSGKQLTVGEQQYGSELAWSGVCVPTSASAKGMSESIALAALRYSCSTTARTRTSRSPISNATLEKLRPRHPLFDAVSPDLAPFKATGGKLILWHGWADPHISPRTTIRLHEGLVDQMGQAAVDEFERMYLLPGVHHCGDGEGMSAIDLVTPMLEWVESGSPPNAIATKDAAASLSADGFGQWAESGSGSAAPARSLQSQAFTSSSGSAASVSRTRPVFPYPAVAKYIGTGDANDTANYVAGAALYTNKTAYWLGDDLFDVYAPIESS</sequence>
<keyword evidence="3" id="KW-0719">Serine esterase</keyword>
<feature type="signal peptide" evidence="12">
    <location>
        <begin position="1"/>
        <end position="21"/>
    </location>
</feature>
<dbReference type="EMBL" id="GL376633">
    <property type="status" value="NOT_ANNOTATED_CDS"/>
    <property type="molecule type" value="Genomic_DNA"/>
</dbReference>
<protein>
    <recommendedName>
        <fullName evidence="2">feruloyl esterase</fullName>
        <ecNumber evidence="2">3.1.1.73</ecNumber>
    </recommendedName>
</protein>
<evidence type="ECO:0000256" key="12">
    <source>
        <dbReference type="SAM" id="SignalP"/>
    </source>
</evidence>
<dbReference type="Proteomes" id="UP000019132">
    <property type="component" value="Unassembled WGS sequence"/>
</dbReference>
<evidence type="ECO:0000256" key="7">
    <source>
        <dbReference type="ARBA" id="ARBA00022801"/>
    </source>
</evidence>
<dbReference type="Pfam" id="PF07519">
    <property type="entry name" value="Tannase"/>
    <property type="match status" value="1"/>
</dbReference>
<comment type="catalytic activity">
    <reaction evidence="10">
        <text>feruloyl-polysaccharide + H2O = ferulate + polysaccharide.</text>
        <dbReference type="EC" id="3.1.1.73"/>
    </reaction>
</comment>
<keyword evidence="9" id="KW-1015">Disulfide bond</keyword>
<evidence type="ECO:0000256" key="4">
    <source>
        <dbReference type="ARBA" id="ARBA00022651"/>
    </source>
</evidence>
<keyword evidence="4" id="KW-0858">Xylan degradation</keyword>
<evidence type="ECO:0000256" key="2">
    <source>
        <dbReference type="ARBA" id="ARBA00013091"/>
    </source>
</evidence>
<dbReference type="InParanoid" id="K3WKK6"/>
<keyword evidence="4" id="KW-0624">Polysaccharide degradation</keyword>
<dbReference type="STRING" id="431595.K3WKK6"/>
<dbReference type="PANTHER" id="PTHR33938:SF15">
    <property type="entry name" value="FERULOYL ESTERASE B-RELATED"/>
    <property type="match status" value="1"/>
</dbReference>
<dbReference type="AlphaFoldDB" id="K3WKK6"/>
<evidence type="ECO:0000256" key="11">
    <source>
        <dbReference type="SAM" id="MobiDB-lite"/>
    </source>
</evidence>
<evidence type="ECO:0000256" key="3">
    <source>
        <dbReference type="ARBA" id="ARBA00022487"/>
    </source>
</evidence>
<dbReference type="HOGENOM" id="CLU_014819_4_1_1"/>
<dbReference type="VEuPathDB" id="FungiDB:PYU1_G005487"/>
<feature type="chain" id="PRO_5003868015" description="feruloyl esterase" evidence="12">
    <location>
        <begin position="22"/>
        <end position="610"/>
    </location>
</feature>
<accession>K3WKK6</accession>
<reference evidence="14" key="1">
    <citation type="journal article" date="2010" name="Genome Biol.">
        <title>Genome sequence of the necrotrophic plant pathogen Pythium ultimum reveals original pathogenicity mechanisms and effector repertoire.</title>
        <authorList>
            <person name="Levesque C.A."/>
            <person name="Brouwer H."/>
            <person name="Cano L."/>
            <person name="Hamilton J.P."/>
            <person name="Holt C."/>
            <person name="Huitema E."/>
            <person name="Raffaele S."/>
            <person name="Robideau G.P."/>
            <person name="Thines M."/>
            <person name="Win J."/>
            <person name="Zerillo M.M."/>
            <person name="Beakes G.W."/>
            <person name="Boore J.L."/>
            <person name="Busam D."/>
            <person name="Dumas B."/>
            <person name="Ferriera S."/>
            <person name="Fuerstenberg S.I."/>
            <person name="Gachon C.M."/>
            <person name="Gaulin E."/>
            <person name="Govers F."/>
            <person name="Grenville-Briggs L."/>
            <person name="Horner N."/>
            <person name="Hostetler J."/>
            <person name="Jiang R.H."/>
            <person name="Johnson J."/>
            <person name="Krajaejun T."/>
            <person name="Lin H."/>
            <person name="Meijer H.J."/>
            <person name="Moore B."/>
            <person name="Morris P."/>
            <person name="Phuntmart V."/>
            <person name="Puiu D."/>
            <person name="Shetty J."/>
            <person name="Stajich J.E."/>
            <person name="Tripathy S."/>
            <person name="Wawra S."/>
            <person name="van West P."/>
            <person name="Whitty B.R."/>
            <person name="Coutinho P.M."/>
            <person name="Henrissat B."/>
            <person name="Martin F."/>
            <person name="Thomas P.D."/>
            <person name="Tyler B.M."/>
            <person name="De Vries R.P."/>
            <person name="Kamoun S."/>
            <person name="Yandell M."/>
            <person name="Tisserat N."/>
            <person name="Buell C.R."/>
        </authorList>
    </citation>
    <scope>NUCLEOTIDE SEQUENCE</scope>
    <source>
        <strain evidence="14">DAOM:BR144</strain>
    </source>
</reference>
<dbReference type="SUPFAM" id="SSF53474">
    <property type="entry name" value="alpha/beta-Hydrolases"/>
    <property type="match status" value="1"/>
</dbReference>
<evidence type="ECO:0000313" key="14">
    <source>
        <dbReference type="Proteomes" id="UP000019132"/>
    </source>
</evidence>
<reference evidence="13" key="3">
    <citation type="submission" date="2015-02" db="UniProtKB">
        <authorList>
            <consortium name="EnsemblProtists"/>
        </authorList>
    </citation>
    <scope>IDENTIFICATION</scope>
    <source>
        <strain evidence="13">DAOM BR144</strain>
    </source>
</reference>
<evidence type="ECO:0000256" key="1">
    <source>
        <dbReference type="ARBA" id="ARBA00006249"/>
    </source>
</evidence>
<evidence type="ECO:0000256" key="8">
    <source>
        <dbReference type="ARBA" id="ARBA00022837"/>
    </source>
</evidence>
<dbReference type="GO" id="GO:0046872">
    <property type="term" value="F:metal ion binding"/>
    <property type="evidence" value="ECO:0007669"/>
    <property type="project" value="UniProtKB-KW"/>
</dbReference>
<dbReference type="GO" id="GO:0045493">
    <property type="term" value="P:xylan catabolic process"/>
    <property type="evidence" value="ECO:0007669"/>
    <property type="project" value="UniProtKB-KW"/>
</dbReference>
<dbReference type="PANTHER" id="PTHR33938">
    <property type="entry name" value="FERULOYL ESTERASE B-RELATED"/>
    <property type="match status" value="1"/>
</dbReference>
<keyword evidence="4" id="KW-0119">Carbohydrate metabolism</keyword>
<name>K3WKK6_GLOUD</name>
<reference evidence="14" key="2">
    <citation type="submission" date="2010-04" db="EMBL/GenBank/DDBJ databases">
        <authorList>
            <person name="Buell R."/>
            <person name="Hamilton J."/>
            <person name="Hostetler J."/>
        </authorList>
    </citation>
    <scope>NUCLEOTIDE SEQUENCE [LARGE SCALE GENOMIC DNA]</scope>
    <source>
        <strain evidence="14">DAOM:BR144</strain>
    </source>
</reference>
<dbReference type="EC" id="3.1.1.73" evidence="2"/>
<evidence type="ECO:0000256" key="6">
    <source>
        <dbReference type="ARBA" id="ARBA00022729"/>
    </source>
</evidence>
<keyword evidence="7" id="KW-0378">Hydrolase</keyword>
<dbReference type="EnsemblProtists" id="PYU1_T005498">
    <property type="protein sequence ID" value="PYU1_T005498"/>
    <property type="gene ID" value="PYU1_G005487"/>
</dbReference>
<keyword evidence="8" id="KW-0106">Calcium</keyword>
<keyword evidence="14" id="KW-1185">Reference proteome</keyword>
<organism evidence="13 14">
    <name type="scientific">Globisporangium ultimum (strain ATCC 200006 / CBS 805.95 / DAOM BR144)</name>
    <name type="common">Pythium ultimum</name>
    <dbReference type="NCBI Taxonomy" id="431595"/>
    <lineage>
        <taxon>Eukaryota</taxon>
        <taxon>Sar</taxon>
        <taxon>Stramenopiles</taxon>
        <taxon>Oomycota</taxon>
        <taxon>Peronosporomycetes</taxon>
        <taxon>Pythiales</taxon>
        <taxon>Pythiaceae</taxon>
        <taxon>Globisporangium</taxon>
    </lineage>
</organism>
<evidence type="ECO:0000256" key="5">
    <source>
        <dbReference type="ARBA" id="ARBA00022723"/>
    </source>
</evidence>
<evidence type="ECO:0000256" key="9">
    <source>
        <dbReference type="ARBA" id="ARBA00023157"/>
    </source>
</evidence>
<feature type="region of interest" description="Disordered" evidence="11">
    <location>
        <begin position="30"/>
        <end position="59"/>
    </location>
</feature>
<comment type="similarity">
    <text evidence="1">Belongs to the tannase family.</text>
</comment>